<feature type="binding site" description="in other chain" evidence="7">
    <location>
        <position position="307"/>
    </location>
    <ligand>
        <name>substrate</name>
        <note>ligand shared between dimeric partners</note>
    </ligand>
</feature>
<name>A0A849BV20_9ACTN</name>
<dbReference type="InterPro" id="IPR006183">
    <property type="entry name" value="Pgluconate_DH"/>
</dbReference>
<dbReference type="FunFam" id="3.40.50.720:FF:000007">
    <property type="entry name" value="6-phosphogluconate dehydrogenase, decarboxylating"/>
    <property type="match status" value="1"/>
</dbReference>
<evidence type="ECO:0000256" key="6">
    <source>
        <dbReference type="PIRSR" id="PIRSR000109-1"/>
    </source>
</evidence>
<feature type="region of interest" description="Disordered" evidence="10">
    <location>
        <begin position="1"/>
        <end position="22"/>
    </location>
</feature>
<feature type="region of interest" description="Disordered" evidence="10">
    <location>
        <begin position="490"/>
        <end position="509"/>
    </location>
</feature>
<evidence type="ECO:0000256" key="1">
    <source>
        <dbReference type="ARBA" id="ARBA00008419"/>
    </source>
</evidence>
<evidence type="ECO:0000256" key="4">
    <source>
        <dbReference type="ARBA" id="ARBA00023064"/>
    </source>
</evidence>
<feature type="binding site" evidence="8">
    <location>
        <position position="122"/>
    </location>
    <ligand>
        <name>NADP(+)</name>
        <dbReference type="ChEBI" id="CHEBI:58349"/>
    </ligand>
</feature>
<feature type="binding site" description="in other chain" evidence="7">
    <location>
        <begin position="205"/>
        <end position="206"/>
    </location>
    <ligand>
        <name>substrate</name>
        <note>ligand shared between dimeric partners</note>
    </ligand>
</feature>
<dbReference type="GO" id="GO:0004616">
    <property type="term" value="F:phosphogluconate dehydrogenase (decarboxylating) activity"/>
    <property type="evidence" value="ECO:0007669"/>
    <property type="project" value="UniProtKB-EC"/>
</dbReference>
<comment type="function">
    <text evidence="5">Catalyzes the oxidative decarboxylation of 6-phosphogluconate to ribulose 5-phosphate and CO(2), with concomitant reduction of NADP to NADPH.</text>
</comment>
<dbReference type="GO" id="GO:0050661">
    <property type="term" value="F:NADP binding"/>
    <property type="evidence" value="ECO:0007669"/>
    <property type="project" value="InterPro"/>
</dbReference>
<reference evidence="12 13" key="1">
    <citation type="submission" date="2020-05" db="EMBL/GenBank/DDBJ databases">
        <title>MicrobeNet Type strains.</title>
        <authorList>
            <person name="Nicholson A.C."/>
        </authorList>
    </citation>
    <scope>NUCLEOTIDE SEQUENCE [LARGE SCALE GENOMIC DNA]</scope>
    <source>
        <strain evidence="12 13">JCM 14547</strain>
    </source>
</reference>
<evidence type="ECO:0000256" key="9">
    <source>
        <dbReference type="RuleBase" id="RU000485"/>
    </source>
</evidence>
<evidence type="ECO:0000259" key="11">
    <source>
        <dbReference type="SMART" id="SM01350"/>
    </source>
</evidence>
<dbReference type="Gene3D" id="3.40.50.720">
    <property type="entry name" value="NAD(P)-binding Rossmann-like Domain"/>
    <property type="match status" value="1"/>
</dbReference>
<feature type="binding site" description="in other chain" evidence="7">
    <location>
        <begin position="148"/>
        <end position="150"/>
    </location>
    <ligand>
        <name>substrate</name>
        <note>ligand shared between dimeric partners</note>
    </ligand>
</feature>
<dbReference type="InterPro" id="IPR006115">
    <property type="entry name" value="6PGDH_NADP-bd"/>
</dbReference>
<keyword evidence="5 9" id="KW-0521">NADP</keyword>
<comment type="pathway">
    <text evidence="5 9">Carbohydrate degradation; pentose phosphate pathway; D-ribulose 5-phosphate from D-glucose 6-phosphate (oxidative stage): step 3/3.</text>
</comment>
<dbReference type="InterPro" id="IPR006114">
    <property type="entry name" value="6PGDH_C"/>
</dbReference>
<dbReference type="InterPro" id="IPR006113">
    <property type="entry name" value="6PGDH_Gnd/GntZ"/>
</dbReference>
<comment type="subunit">
    <text evidence="2 5">Homodimer.</text>
</comment>
<evidence type="ECO:0000313" key="12">
    <source>
        <dbReference type="EMBL" id="NNH23346.1"/>
    </source>
</evidence>
<evidence type="ECO:0000256" key="2">
    <source>
        <dbReference type="ARBA" id="ARBA00011738"/>
    </source>
</evidence>
<comment type="caution">
    <text evidence="12">The sequence shown here is derived from an EMBL/GenBank/DDBJ whole genome shotgun (WGS) entry which is preliminary data.</text>
</comment>
<dbReference type="InterPro" id="IPR008927">
    <property type="entry name" value="6-PGluconate_DH-like_C_sf"/>
</dbReference>
<dbReference type="AlphaFoldDB" id="A0A849BV20"/>
<feature type="binding site" evidence="8">
    <location>
        <begin position="94"/>
        <end position="96"/>
    </location>
    <ligand>
        <name>NADP(+)</name>
        <dbReference type="ChEBI" id="CHEBI:58349"/>
    </ligand>
</feature>
<dbReference type="SUPFAM" id="SSF51735">
    <property type="entry name" value="NAD(P)-binding Rossmann-fold domains"/>
    <property type="match status" value="1"/>
</dbReference>
<organism evidence="12 13">
    <name type="scientific">Pseudokineococcus marinus</name>
    <dbReference type="NCBI Taxonomy" id="351215"/>
    <lineage>
        <taxon>Bacteria</taxon>
        <taxon>Bacillati</taxon>
        <taxon>Actinomycetota</taxon>
        <taxon>Actinomycetes</taxon>
        <taxon>Kineosporiales</taxon>
        <taxon>Kineosporiaceae</taxon>
        <taxon>Pseudokineococcus</taxon>
    </lineage>
</organism>
<dbReference type="NCBIfam" id="NF006765">
    <property type="entry name" value="PRK09287.1"/>
    <property type="match status" value="1"/>
</dbReference>
<dbReference type="FunFam" id="1.10.1040.10:FF:000002">
    <property type="entry name" value="6-phosphogluconate dehydrogenase, decarboxylating"/>
    <property type="match status" value="1"/>
</dbReference>
<keyword evidence="13" id="KW-1185">Reference proteome</keyword>
<keyword evidence="3 5" id="KW-0560">Oxidoreductase</keyword>
<keyword evidence="4 9" id="KW-0311">Gluconate utilization</keyword>
<feature type="binding site" evidence="8">
    <location>
        <begin position="52"/>
        <end position="54"/>
    </location>
    <ligand>
        <name>NADP(+)</name>
        <dbReference type="ChEBI" id="CHEBI:58349"/>
    </ligand>
</feature>
<feature type="binding site" description="in other chain" evidence="7">
    <location>
        <position position="280"/>
    </location>
    <ligand>
        <name>substrate</name>
        <note>ligand shared between dimeric partners</note>
    </ligand>
</feature>
<evidence type="ECO:0000256" key="10">
    <source>
        <dbReference type="SAM" id="MobiDB-lite"/>
    </source>
</evidence>
<dbReference type="SUPFAM" id="SSF48179">
    <property type="entry name" value="6-phosphogluconate dehydrogenase C-terminal domain-like"/>
    <property type="match status" value="1"/>
</dbReference>
<feature type="binding site" description="in other chain" evidence="7">
    <location>
        <position position="210"/>
    </location>
    <ligand>
        <name>substrate</name>
        <note>ligand shared between dimeric partners</note>
    </ligand>
</feature>
<dbReference type="NCBIfam" id="TIGR00873">
    <property type="entry name" value="gnd"/>
    <property type="match status" value="1"/>
</dbReference>
<dbReference type="InterPro" id="IPR006184">
    <property type="entry name" value="6PGdom_BS"/>
</dbReference>
<dbReference type="EMBL" id="JABEMA010000127">
    <property type="protein sequence ID" value="NNH23346.1"/>
    <property type="molecule type" value="Genomic_DNA"/>
</dbReference>
<sequence>MAGTTDTTSSTGTPAKPDPGGLADVGVTGLAVMGRNLARNIARHGHAVAVHNRTASRVDELVAEHGDEGDFRPSHSLEDFVASLAKPRRVIIMVKAGKATDAVIDELVPLLEEGDIVVDAGNAHYEDTRRREHDLRERGLHFVGTGVSGGEEGALEGPSIMPGGSRESYEALGPILEDIAVDVDGTPCCTYVGPDGAGHFVKMVHNGIEYADMQLIAEAYDLLRQGLDLSPAQLADVFDEWNEGDLESFLVEITARVLRHEDASTGKPFVDVVVDQAEQKGTGRWTVQSALDLGVPVTGIAEAVFARALSGAAGQRKAVLDRGLAGPSGGRLEGADAEGFVDAVRQALYASKVVAYAQGFDQITAASQEYGWDIDRGMMATIWRGGCIIRARFLDRIKQAYDKDQHLASLLLDDYFAEAVADAQDAWRRVVATAVRLGVPAPGFSSALAYYDGLRRDRLPAALVQGLRDLFGAHTYRRVDAEGTYHVLWSEDGSEERQDTQDQGSHSPH</sequence>
<evidence type="ECO:0000256" key="5">
    <source>
        <dbReference type="PIRNR" id="PIRNR000109"/>
    </source>
</evidence>
<dbReference type="SMART" id="SM01350">
    <property type="entry name" value="6PGD"/>
    <property type="match status" value="1"/>
</dbReference>
<dbReference type="Gene3D" id="1.20.5.320">
    <property type="entry name" value="6-Phosphogluconate Dehydrogenase, domain 3"/>
    <property type="match status" value="1"/>
</dbReference>
<feature type="binding site" evidence="7">
    <location>
        <position position="468"/>
    </location>
    <ligand>
        <name>substrate</name>
        <note>ligand shared between dimeric partners</note>
    </ligand>
</feature>
<gene>
    <name evidence="12" type="primary">gndA</name>
    <name evidence="12" type="ORF">HLB09_09625</name>
</gene>
<feature type="binding site" evidence="7">
    <location>
        <position position="474"/>
    </location>
    <ligand>
        <name>substrate</name>
        <note>ligand shared between dimeric partners</note>
    </ligand>
</feature>
<proteinExistence type="inferred from homology"/>
<evidence type="ECO:0000256" key="8">
    <source>
        <dbReference type="PIRSR" id="PIRSR000109-3"/>
    </source>
</evidence>
<feature type="compositionally biased region" description="Low complexity" evidence="10">
    <location>
        <begin position="1"/>
        <end position="13"/>
    </location>
</feature>
<dbReference type="UniPathway" id="UPA00115">
    <property type="reaction ID" value="UER00410"/>
</dbReference>
<protein>
    <recommendedName>
        <fullName evidence="5 9">6-phosphogluconate dehydrogenase, decarboxylating</fullName>
        <ecNumber evidence="5 9">1.1.1.44</ecNumber>
    </recommendedName>
</protein>
<keyword evidence="5 9" id="KW-0570">Pentose shunt</keyword>
<feature type="active site" description="Proton donor" evidence="6">
    <location>
        <position position="209"/>
    </location>
</feature>
<dbReference type="Pfam" id="PF03446">
    <property type="entry name" value="NAD_binding_2"/>
    <property type="match status" value="1"/>
</dbReference>
<dbReference type="Proteomes" id="UP000555552">
    <property type="component" value="Unassembled WGS sequence"/>
</dbReference>
<dbReference type="PRINTS" id="PR00076">
    <property type="entry name" value="6PGDHDRGNASE"/>
</dbReference>
<dbReference type="EC" id="1.1.1.44" evidence="5 9"/>
<comment type="catalytic activity">
    <reaction evidence="5 9">
        <text>6-phospho-D-gluconate + NADP(+) = D-ribulose 5-phosphate + CO2 + NADPH</text>
        <dbReference type="Rhea" id="RHEA:10116"/>
        <dbReference type="ChEBI" id="CHEBI:16526"/>
        <dbReference type="ChEBI" id="CHEBI:57783"/>
        <dbReference type="ChEBI" id="CHEBI:58121"/>
        <dbReference type="ChEBI" id="CHEBI:58349"/>
        <dbReference type="ChEBI" id="CHEBI:58759"/>
        <dbReference type="EC" id="1.1.1.44"/>
    </reaction>
</comment>
<evidence type="ECO:0000256" key="3">
    <source>
        <dbReference type="ARBA" id="ARBA00023002"/>
    </source>
</evidence>
<dbReference type="GO" id="GO:0019521">
    <property type="term" value="P:D-gluconate metabolic process"/>
    <property type="evidence" value="ECO:0007669"/>
    <property type="project" value="UniProtKB-KW"/>
</dbReference>
<feature type="active site" description="Proton acceptor" evidence="6">
    <location>
        <position position="202"/>
    </location>
</feature>
<dbReference type="Pfam" id="PF00393">
    <property type="entry name" value="6PGD"/>
    <property type="match status" value="1"/>
</dbReference>
<dbReference type="Gene3D" id="1.10.1040.10">
    <property type="entry name" value="N-(1-d-carboxylethyl)-l-norvaline Dehydrogenase, domain 2"/>
    <property type="match status" value="1"/>
</dbReference>
<feature type="binding site" evidence="8">
    <location>
        <begin position="29"/>
        <end position="34"/>
    </location>
    <ligand>
        <name>NADP(+)</name>
        <dbReference type="ChEBI" id="CHEBI:58349"/>
    </ligand>
</feature>
<dbReference type="PROSITE" id="PS00461">
    <property type="entry name" value="6PGD"/>
    <property type="match status" value="1"/>
</dbReference>
<dbReference type="PIRSF" id="PIRSF000109">
    <property type="entry name" value="6PGD"/>
    <property type="match status" value="1"/>
</dbReference>
<evidence type="ECO:0000313" key="13">
    <source>
        <dbReference type="Proteomes" id="UP000555552"/>
    </source>
</evidence>
<dbReference type="InterPro" id="IPR036291">
    <property type="entry name" value="NAD(P)-bd_dom_sf"/>
</dbReference>
<accession>A0A849BV20</accession>
<feature type="domain" description="6-phosphogluconate dehydrogenase C-terminal" evidence="11">
    <location>
        <begin position="198"/>
        <end position="490"/>
    </location>
</feature>
<dbReference type="InterPro" id="IPR013328">
    <property type="entry name" value="6PGD_dom2"/>
</dbReference>
<dbReference type="GO" id="GO:0006098">
    <property type="term" value="P:pentose-phosphate shunt"/>
    <property type="evidence" value="ECO:0007669"/>
    <property type="project" value="UniProtKB-UniPathway"/>
</dbReference>
<evidence type="ECO:0000256" key="7">
    <source>
        <dbReference type="PIRSR" id="PIRSR000109-2"/>
    </source>
</evidence>
<dbReference type="PANTHER" id="PTHR11811">
    <property type="entry name" value="6-PHOSPHOGLUCONATE DEHYDROGENASE"/>
    <property type="match status" value="1"/>
</dbReference>
<comment type="similarity">
    <text evidence="1 5 9">Belongs to the 6-phosphogluconate dehydrogenase family.</text>
</comment>
<feature type="binding site" description="in other chain" evidence="7">
    <location>
        <position position="122"/>
    </location>
    <ligand>
        <name>substrate</name>
        <note>ligand shared between dimeric partners</note>
    </ligand>
</feature>